<dbReference type="PANTHER" id="PTHR14119:SF3">
    <property type="entry name" value="ISOCHORISMATASE DOMAIN-CONTAINING PROTEIN 2"/>
    <property type="match status" value="1"/>
</dbReference>
<proteinExistence type="predicted"/>
<dbReference type="InterPro" id="IPR050993">
    <property type="entry name" value="Isochorismatase_domain"/>
</dbReference>
<dbReference type="RefSeq" id="WP_116441231.1">
    <property type="nucleotide sequence ID" value="NZ_BHEO01000002.1"/>
</dbReference>
<protein>
    <submittedName>
        <fullName evidence="2 3">Isochorismatase</fullName>
    </submittedName>
</protein>
<accession>A0A4R3JS84</accession>
<comment type="caution">
    <text evidence="3">The sequence shown here is derived from an EMBL/GenBank/DDBJ whole genome shotgun (WGS) entry which is preliminary data.</text>
</comment>
<dbReference type="EMBL" id="BHEO01000002">
    <property type="protein sequence ID" value="GBU04273.1"/>
    <property type="molecule type" value="Genomic_DNA"/>
</dbReference>
<dbReference type="Gene3D" id="3.40.50.850">
    <property type="entry name" value="Isochorismatase-like"/>
    <property type="match status" value="1"/>
</dbReference>
<reference evidence="3 4" key="2">
    <citation type="submission" date="2019-03" db="EMBL/GenBank/DDBJ databases">
        <title>Genomic Encyclopedia of Type Strains, Phase IV (KMG-IV): sequencing the most valuable type-strain genomes for metagenomic binning, comparative biology and taxonomic classification.</title>
        <authorList>
            <person name="Goeker M."/>
        </authorList>
    </citation>
    <scope>NUCLEOTIDE SEQUENCE [LARGE SCALE GENOMIC DNA]</scope>
    <source>
        <strain evidence="3 4">DSM 103426</strain>
    </source>
</reference>
<organism evidence="3 4">
    <name type="scientific">Faecalimonas umbilicata</name>
    <dbReference type="NCBI Taxonomy" id="1912855"/>
    <lineage>
        <taxon>Bacteria</taxon>
        <taxon>Bacillati</taxon>
        <taxon>Bacillota</taxon>
        <taxon>Clostridia</taxon>
        <taxon>Lachnospirales</taxon>
        <taxon>Lachnospiraceae</taxon>
        <taxon>Faecalimonas</taxon>
    </lineage>
</organism>
<evidence type="ECO:0000313" key="4">
    <source>
        <dbReference type="Proteomes" id="UP000294613"/>
    </source>
</evidence>
<gene>
    <name evidence="3" type="ORF">EDD74_10659</name>
    <name evidence="2" type="ORF">FAEUMB_08140</name>
</gene>
<reference evidence="2 5" key="1">
    <citation type="journal article" date="2018" name="Int. J. Syst. Evol. Microbiol.">
        <title>Draft Genome Sequence of Faecalimonas umbilicata JCM 30896T, an Acetate-Producing Bacterium Isolated from Human Feces.</title>
        <authorList>
            <person name="Sakamoto M."/>
            <person name="Ikeyama N."/>
            <person name="Yuki M."/>
            <person name="Ohkuma M."/>
        </authorList>
    </citation>
    <scope>NUCLEOTIDE SEQUENCE [LARGE SCALE GENOMIC DNA]</scope>
    <source>
        <strain evidence="2 5">EGH7</strain>
    </source>
</reference>
<sequence length="176" mass="19933">MRIEKEQTVAIGIDYQEKLVPVMHKKEKLIENSRILLSGLSTLEVPICLTQQYTKGLGETVPEIIEAAGIKEHVEKISFSAYEDIKEFVKGKRFVILCGIEAHICVLQTVIDLIEHGHVPILVVDCISSRKAYDRKIALKRVEKEGAFLTTYEAVLFELLKEAGTEQSKQIQRLIK</sequence>
<dbReference type="EMBL" id="SLZV01000006">
    <property type="protein sequence ID" value="TCS68856.1"/>
    <property type="molecule type" value="Genomic_DNA"/>
</dbReference>
<dbReference type="SUPFAM" id="SSF52499">
    <property type="entry name" value="Isochorismatase-like hydrolases"/>
    <property type="match status" value="1"/>
</dbReference>
<dbReference type="InterPro" id="IPR036380">
    <property type="entry name" value="Isochorismatase-like_sf"/>
</dbReference>
<evidence type="ECO:0000313" key="3">
    <source>
        <dbReference type="EMBL" id="TCS68856.1"/>
    </source>
</evidence>
<evidence type="ECO:0000313" key="5">
    <source>
        <dbReference type="Proteomes" id="UP000702954"/>
    </source>
</evidence>
<feature type="domain" description="Isochorismatase-like" evidence="1">
    <location>
        <begin position="11"/>
        <end position="153"/>
    </location>
</feature>
<dbReference type="Proteomes" id="UP000702954">
    <property type="component" value="Unassembled WGS sequence"/>
</dbReference>
<dbReference type="Pfam" id="PF00857">
    <property type="entry name" value="Isochorismatase"/>
    <property type="match status" value="1"/>
</dbReference>
<dbReference type="Proteomes" id="UP000294613">
    <property type="component" value="Unassembled WGS sequence"/>
</dbReference>
<evidence type="ECO:0000259" key="1">
    <source>
        <dbReference type="Pfam" id="PF00857"/>
    </source>
</evidence>
<dbReference type="InterPro" id="IPR000868">
    <property type="entry name" value="Isochorismatase-like_dom"/>
</dbReference>
<keyword evidence="5" id="KW-1185">Reference proteome</keyword>
<name>A0A4R3JS84_9FIRM</name>
<evidence type="ECO:0000313" key="2">
    <source>
        <dbReference type="EMBL" id="GBU04273.1"/>
    </source>
</evidence>
<dbReference type="AlphaFoldDB" id="A0A4R3JS84"/>
<dbReference type="PANTHER" id="PTHR14119">
    <property type="entry name" value="HYDROLASE"/>
    <property type="match status" value="1"/>
</dbReference>